<dbReference type="InterPro" id="IPR014756">
    <property type="entry name" value="Ig_E-set"/>
</dbReference>
<dbReference type="InterPro" id="IPR004185">
    <property type="entry name" value="Glyco_hydro_13_lg-like_dom"/>
</dbReference>
<protein>
    <submittedName>
        <fullName evidence="4">Glycosidase</fullName>
    </submittedName>
</protein>
<dbReference type="Gene3D" id="2.60.40.1180">
    <property type="entry name" value="Golgi alpha-mannosidase II"/>
    <property type="match status" value="1"/>
</dbReference>
<keyword evidence="2 4" id="KW-0326">Glycosidase</keyword>
<dbReference type="SMART" id="SM00642">
    <property type="entry name" value="Aamy"/>
    <property type="match status" value="1"/>
</dbReference>
<dbReference type="SUPFAM" id="SSF81296">
    <property type="entry name" value="E set domains"/>
    <property type="match status" value="1"/>
</dbReference>
<dbReference type="AlphaFoldDB" id="A0A1M6ACQ3"/>
<reference evidence="4 5" key="1">
    <citation type="submission" date="2016-11" db="EMBL/GenBank/DDBJ databases">
        <authorList>
            <person name="Jaros S."/>
            <person name="Januszkiewicz K."/>
            <person name="Wedrychowicz H."/>
        </authorList>
    </citation>
    <scope>NUCLEOTIDE SEQUENCE [LARGE SCALE GENOMIC DNA]</scope>
    <source>
        <strain evidence="4 5">DSM 17477</strain>
    </source>
</reference>
<dbReference type="InterPro" id="IPR017853">
    <property type="entry name" value="GH"/>
</dbReference>
<gene>
    <name evidence="4" type="ORF">SAMN02745751_00075</name>
</gene>
<dbReference type="InterPro" id="IPR006047">
    <property type="entry name" value="GH13_cat_dom"/>
</dbReference>
<evidence type="ECO:0000313" key="4">
    <source>
        <dbReference type="EMBL" id="SHI34290.1"/>
    </source>
</evidence>
<dbReference type="InterPro" id="IPR013780">
    <property type="entry name" value="Glyco_hydro_b"/>
</dbReference>
<proteinExistence type="predicted"/>
<dbReference type="Pfam" id="PF00128">
    <property type="entry name" value="Alpha-amylase"/>
    <property type="match status" value="1"/>
</dbReference>
<dbReference type="STRING" id="1121476.SAMN02745751_00075"/>
<dbReference type="Gene3D" id="3.20.20.80">
    <property type="entry name" value="Glycosidases"/>
    <property type="match status" value="1"/>
</dbReference>
<feature type="domain" description="Glycosyl hydrolase family 13 catalytic" evidence="3">
    <location>
        <begin position="137"/>
        <end position="544"/>
    </location>
</feature>
<dbReference type="PANTHER" id="PTHR10357">
    <property type="entry name" value="ALPHA-AMYLASE FAMILY MEMBER"/>
    <property type="match status" value="1"/>
</dbReference>
<dbReference type="Gene3D" id="2.60.40.10">
    <property type="entry name" value="Immunoglobulins"/>
    <property type="match status" value="1"/>
</dbReference>
<dbReference type="Proteomes" id="UP000184052">
    <property type="component" value="Unassembled WGS sequence"/>
</dbReference>
<dbReference type="CDD" id="cd11338">
    <property type="entry name" value="AmyAc_CMD"/>
    <property type="match status" value="1"/>
</dbReference>
<dbReference type="EMBL" id="FQZL01000004">
    <property type="protein sequence ID" value="SHI34290.1"/>
    <property type="molecule type" value="Genomic_DNA"/>
</dbReference>
<dbReference type="InterPro" id="IPR045857">
    <property type="entry name" value="O16G_dom_2"/>
</dbReference>
<dbReference type="Gene3D" id="3.90.400.10">
    <property type="entry name" value="Oligo-1,6-glucosidase, Domain 2"/>
    <property type="match status" value="1"/>
</dbReference>
<dbReference type="PANTHER" id="PTHR10357:SF210">
    <property type="entry name" value="MALTODEXTRIN GLUCOSIDASE"/>
    <property type="match status" value="1"/>
</dbReference>
<keyword evidence="5" id="KW-1185">Reference proteome</keyword>
<dbReference type="SUPFAM" id="SSF51011">
    <property type="entry name" value="Glycosyl hydrolase domain"/>
    <property type="match status" value="1"/>
</dbReference>
<evidence type="ECO:0000256" key="2">
    <source>
        <dbReference type="ARBA" id="ARBA00023295"/>
    </source>
</evidence>
<dbReference type="OrthoDB" id="9805159at2"/>
<dbReference type="GO" id="GO:0005975">
    <property type="term" value="P:carbohydrate metabolic process"/>
    <property type="evidence" value="ECO:0007669"/>
    <property type="project" value="InterPro"/>
</dbReference>
<evidence type="ECO:0000256" key="1">
    <source>
        <dbReference type="ARBA" id="ARBA00022801"/>
    </source>
</evidence>
<dbReference type="InterPro" id="IPR013783">
    <property type="entry name" value="Ig-like_fold"/>
</dbReference>
<accession>A0A1M6ACQ3</accession>
<evidence type="ECO:0000259" key="3">
    <source>
        <dbReference type="SMART" id="SM00642"/>
    </source>
</evidence>
<evidence type="ECO:0000313" key="5">
    <source>
        <dbReference type="Proteomes" id="UP000184052"/>
    </source>
</evidence>
<dbReference type="GO" id="GO:0004553">
    <property type="term" value="F:hydrolase activity, hydrolyzing O-glycosyl compounds"/>
    <property type="evidence" value="ECO:0007669"/>
    <property type="project" value="InterPro"/>
</dbReference>
<dbReference type="CDD" id="cd02857">
    <property type="entry name" value="E_set_CDase_PDE_N"/>
    <property type="match status" value="1"/>
</dbReference>
<dbReference type="RefSeq" id="WP_073045428.1">
    <property type="nucleotide sequence ID" value="NZ_FQZL01000004.1"/>
</dbReference>
<name>A0A1M6ACQ3_9FIRM</name>
<organism evidence="4 5">
    <name type="scientific">Dethiosulfatibacter aminovorans DSM 17477</name>
    <dbReference type="NCBI Taxonomy" id="1121476"/>
    <lineage>
        <taxon>Bacteria</taxon>
        <taxon>Bacillati</taxon>
        <taxon>Bacillota</taxon>
        <taxon>Tissierellia</taxon>
        <taxon>Dethiosulfatibacter</taxon>
    </lineage>
</organism>
<keyword evidence="1" id="KW-0378">Hydrolase</keyword>
<sequence>MKIFYNSHDEEYKSPFGAVVTGEQVDIRLRVEKGTDISCGVVVMIRAVDVEFEMEEEKQDGDYIVYRAEFSAPNHPCLIHYYFSIREGEDTYYIGNCSEKLGGECCLYYENPVPYQITVASRNIRVPKWYKEGIMYQVYVDRFNKAGDENFYAGRKGFVRYENWNEKNRYMKDDSGDILFWDVYGGNLRGVIEKIPYLREFGVSILYFNPIFESNSNHKYDTGDYEKLDSGYGSDEDFEELVKECDKNGISIILDGVFSHVGMDSKYFNRLGKYENRGAYNSRDSEYFHWFRFKNYPDEYECWWGNKSLPNVEEMNPSYIDYILRGKNSIVKQWMRKGVKGWRLDVADELPDEFIQILKTETLKENADSIVLGEVWEDASNKKSYSKLREYFYGDELDSVMNYPFRKAFTGFLTGYLDGAKALKIIMSIFENYPREYFYSCMNLVGTHDTERILTYLGDSPEERSLDEDTRYGYVLSDEQRGYGVKRLKLLSLIQATFPGVPCIYYGDEAGMEGYSDPYCRGTYPWGNENEEILSWYRKIFKYREGSEVLKRGTWEPYACTGDMFSFTRTLGSKTIVVAVNRSSTDMIFKLPGSGYEDILTGEELDRKTKLKGFGFIFAICSNR</sequence>
<dbReference type="SUPFAM" id="SSF51445">
    <property type="entry name" value="(Trans)glycosidases"/>
    <property type="match status" value="1"/>
</dbReference>